<evidence type="ECO:0000256" key="3">
    <source>
        <dbReference type="ARBA" id="ARBA00022989"/>
    </source>
</evidence>
<reference evidence="7" key="1">
    <citation type="journal article" date="2014" name="Genome Biol. Evol.">
        <title>Pangenome evidence for extensive interdomain horizontal transfer affecting lineage core and shell genes in uncultured planktonic thaumarchaeota and euryarchaeota.</title>
        <authorList>
            <person name="Deschamps P."/>
            <person name="Zivanovic Y."/>
            <person name="Moreira D."/>
            <person name="Rodriguez-Valera F."/>
            <person name="Lopez-Garcia P."/>
        </authorList>
    </citation>
    <scope>NUCLEOTIDE SEQUENCE</scope>
</reference>
<dbReference type="Gene3D" id="1.20.120.610">
    <property type="entry name" value="lithium bound rotor ring of v- atpase"/>
    <property type="match status" value="1"/>
</dbReference>
<dbReference type="CDD" id="cd18181">
    <property type="entry name" value="ATP-synt_Vo_Ao_c_TtATPase_like"/>
    <property type="match status" value="1"/>
</dbReference>
<evidence type="ECO:0000259" key="6">
    <source>
        <dbReference type="Pfam" id="PF00137"/>
    </source>
</evidence>
<dbReference type="GO" id="GO:0015078">
    <property type="term" value="F:proton transmembrane transporter activity"/>
    <property type="evidence" value="ECO:0007669"/>
    <property type="project" value="InterPro"/>
</dbReference>
<feature type="transmembrane region" description="Helical" evidence="5">
    <location>
        <begin position="50"/>
        <end position="71"/>
    </location>
</feature>
<keyword evidence="2 5" id="KW-0812">Transmembrane</keyword>
<organism evidence="7">
    <name type="scientific">uncultured marine group II/III euryarchaeote KM3_60_A11</name>
    <dbReference type="NCBI Taxonomy" id="1456469"/>
    <lineage>
        <taxon>Archaea</taxon>
        <taxon>Methanobacteriati</taxon>
        <taxon>Methanobacteriota</taxon>
        <taxon>environmental samples</taxon>
    </lineage>
</organism>
<evidence type="ECO:0000256" key="4">
    <source>
        <dbReference type="ARBA" id="ARBA00023136"/>
    </source>
</evidence>
<evidence type="ECO:0000256" key="1">
    <source>
        <dbReference type="ARBA" id="ARBA00004141"/>
    </source>
</evidence>
<dbReference type="EMBL" id="KF900965">
    <property type="protein sequence ID" value="AIF13145.1"/>
    <property type="molecule type" value="Genomic_DNA"/>
</dbReference>
<proteinExistence type="predicted"/>
<comment type="subcellular location">
    <subcellularLocation>
        <location evidence="1">Membrane</location>
        <topology evidence="1">Multi-pass membrane protein</topology>
    </subcellularLocation>
</comment>
<evidence type="ECO:0000256" key="5">
    <source>
        <dbReference type="SAM" id="Phobius"/>
    </source>
</evidence>
<name>A0A075HD73_9EURY</name>
<feature type="transmembrane region" description="Helical" evidence="5">
    <location>
        <begin position="91"/>
        <end position="112"/>
    </location>
</feature>
<protein>
    <submittedName>
        <fullName evidence="7">F0F1-type ATP synthase, subunit c/Archaeal/vacuolar-type H+-ATPase, subunit K</fullName>
    </submittedName>
</protein>
<dbReference type="AlphaFoldDB" id="A0A075HD73"/>
<feature type="domain" description="V-ATPase proteolipid subunit C-like" evidence="6">
    <location>
        <begin position="56"/>
        <end position="112"/>
    </location>
</feature>
<dbReference type="InterPro" id="IPR035921">
    <property type="entry name" value="F/V-ATP_Csub_sf"/>
</dbReference>
<dbReference type="SUPFAM" id="SSF81333">
    <property type="entry name" value="F1F0 ATP synthase subunit C"/>
    <property type="match status" value="1"/>
</dbReference>
<dbReference type="Pfam" id="PF00137">
    <property type="entry name" value="ATP-synt_C"/>
    <property type="match status" value="1"/>
</dbReference>
<dbReference type="GO" id="GO:0033177">
    <property type="term" value="C:proton-transporting two-sector ATPase complex, proton-transporting domain"/>
    <property type="evidence" value="ECO:0007669"/>
    <property type="project" value="InterPro"/>
</dbReference>
<evidence type="ECO:0000313" key="7">
    <source>
        <dbReference type="EMBL" id="AIF13145.1"/>
    </source>
</evidence>
<evidence type="ECO:0000256" key="2">
    <source>
        <dbReference type="ARBA" id="ARBA00022692"/>
    </source>
</evidence>
<keyword evidence="4 5" id="KW-0472">Membrane</keyword>
<dbReference type="InterPro" id="IPR002379">
    <property type="entry name" value="ATPase_proteolipid_c-like_dom"/>
</dbReference>
<accession>A0A075HD73</accession>
<keyword evidence="3 5" id="KW-1133">Transmembrane helix</keyword>
<sequence>MNRKTNLYVLAVMLFVALLATPAVSADSHETETTADGDNENTVSASMNTAYGYMAIGAGLAIGLAGIGTGIAQSHTGAAAVGAVAEDRGNFANSLIFIAIPETVVILGFVIANQIMGLIDLSGH</sequence>